<comment type="caution">
    <text evidence="13">The sequence shown here is derived from an EMBL/GenBank/DDBJ whole genome shotgun (WGS) entry which is preliminary data.</text>
</comment>
<evidence type="ECO:0000256" key="5">
    <source>
        <dbReference type="ARBA" id="ARBA00023015"/>
    </source>
</evidence>
<name>A0AAW1HAL0_SAPOF</name>
<dbReference type="GO" id="GO:0006355">
    <property type="term" value="P:regulation of DNA-templated transcription"/>
    <property type="evidence" value="ECO:0007669"/>
    <property type="project" value="InterPro"/>
</dbReference>
<evidence type="ECO:0000256" key="9">
    <source>
        <dbReference type="ARBA" id="ARBA00023163"/>
    </source>
</evidence>
<keyword evidence="10" id="KW-0539">Nucleus</keyword>
<dbReference type="AlphaFoldDB" id="A0AAW1HAL0"/>
<keyword evidence="6" id="KW-0238">DNA-binding</keyword>
<gene>
    <name evidence="13" type="ORF">RND81_12G143900</name>
</gene>
<evidence type="ECO:0000256" key="3">
    <source>
        <dbReference type="ARBA" id="ARBA00022692"/>
    </source>
</evidence>
<reference evidence="13" key="1">
    <citation type="submission" date="2024-03" db="EMBL/GenBank/DDBJ databases">
        <title>WGS assembly of Saponaria officinalis var. Norfolk2.</title>
        <authorList>
            <person name="Jenkins J."/>
            <person name="Shu S."/>
            <person name="Grimwood J."/>
            <person name="Barry K."/>
            <person name="Goodstein D."/>
            <person name="Schmutz J."/>
            <person name="Leebens-Mack J."/>
            <person name="Osbourn A."/>
        </authorList>
    </citation>
    <scope>NUCLEOTIDE SEQUENCE [LARGE SCALE GENOMIC DNA]</scope>
    <source>
        <strain evidence="13">JIC</strain>
    </source>
</reference>
<dbReference type="EMBL" id="JBDFQZ010000012">
    <property type="protein sequence ID" value="KAK9673065.1"/>
    <property type="molecule type" value="Genomic_DNA"/>
</dbReference>
<keyword evidence="3 11" id="KW-0812">Transmembrane</keyword>
<keyword evidence="4 11" id="KW-1133">Transmembrane helix</keyword>
<evidence type="ECO:0000256" key="11">
    <source>
        <dbReference type="SAM" id="Phobius"/>
    </source>
</evidence>
<evidence type="ECO:0000256" key="8">
    <source>
        <dbReference type="ARBA" id="ARBA00023159"/>
    </source>
</evidence>
<feature type="domain" description="NAC" evidence="12">
    <location>
        <begin position="10"/>
        <end position="161"/>
    </location>
</feature>
<evidence type="ECO:0000259" key="12">
    <source>
        <dbReference type="PROSITE" id="PS51005"/>
    </source>
</evidence>
<dbReference type="Pfam" id="PF02365">
    <property type="entry name" value="NAM"/>
    <property type="match status" value="1"/>
</dbReference>
<evidence type="ECO:0000256" key="10">
    <source>
        <dbReference type="ARBA" id="ARBA00023242"/>
    </source>
</evidence>
<keyword evidence="7 11" id="KW-0472">Membrane</keyword>
<dbReference type="Gene3D" id="2.170.150.80">
    <property type="entry name" value="NAC domain"/>
    <property type="match status" value="1"/>
</dbReference>
<dbReference type="PANTHER" id="PTHR31744">
    <property type="entry name" value="PROTEIN CUP-SHAPED COTYLEDON 2-RELATED"/>
    <property type="match status" value="1"/>
</dbReference>
<evidence type="ECO:0000256" key="4">
    <source>
        <dbReference type="ARBA" id="ARBA00022989"/>
    </source>
</evidence>
<dbReference type="GO" id="GO:0016020">
    <property type="term" value="C:membrane"/>
    <property type="evidence" value="ECO:0007669"/>
    <property type="project" value="UniProtKB-SubCell"/>
</dbReference>
<dbReference type="SUPFAM" id="SSF101941">
    <property type="entry name" value="NAC domain"/>
    <property type="match status" value="1"/>
</dbReference>
<evidence type="ECO:0000256" key="2">
    <source>
        <dbReference type="ARBA" id="ARBA00004167"/>
    </source>
</evidence>
<dbReference type="Proteomes" id="UP001443914">
    <property type="component" value="Unassembled WGS sequence"/>
</dbReference>
<evidence type="ECO:0000313" key="14">
    <source>
        <dbReference type="Proteomes" id="UP001443914"/>
    </source>
</evidence>
<evidence type="ECO:0000256" key="7">
    <source>
        <dbReference type="ARBA" id="ARBA00023136"/>
    </source>
</evidence>
<accession>A0AAW1HAL0</accession>
<dbReference type="InterPro" id="IPR003441">
    <property type="entry name" value="NAC-dom"/>
</dbReference>
<organism evidence="13 14">
    <name type="scientific">Saponaria officinalis</name>
    <name type="common">Common soapwort</name>
    <name type="synonym">Lychnis saponaria</name>
    <dbReference type="NCBI Taxonomy" id="3572"/>
    <lineage>
        <taxon>Eukaryota</taxon>
        <taxon>Viridiplantae</taxon>
        <taxon>Streptophyta</taxon>
        <taxon>Embryophyta</taxon>
        <taxon>Tracheophyta</taxon>
        <taxon>Spermatophyta</taxon>
        <taxon>Magnoliopsida</taxon>
        <taxon>eudicotyledons</taxon>
        <taxon>Gunneridae</taxon>
        <taxon>Pentapetalae</taxon>
        <taxon>Caryophyllales</taxon>
        <taxon>Caryophyllaceae</taxon>
        <taxon>Caryophylleae</taxon>
        <taxon>Saponaria</taxon>
    </lineage>
</organism>
<dbReference type="GO" id="GO:0005634">
    <property type="term" value="C:nucleus"/>
    <property type="evidence" value="ECO:0007669"/>
    <property type="project" value="UniProtKB-SubCell"/>
</dbReference>
<evidence type="ECO:0000256" key="6">
    <source>
        <dbReference type="ARBA" id="ARBA00023125"/>
    </source>
</evidence>
<dbReference type="PANTHER" id="PTHR31744:SF216">
    <property type="entry name" value="NAC TRANSCRIPTION FACTOR"/>
    <property type="match status" value="1"/>
</dbReference>
<keyword evidence="9" id="KW-0804">Transcription</keyword>
<evidence type="ECO:0000313" key="13">
    <source>
        <dbReference type="EMBL" id="KAK9673065.1"/>
    </source>
</evidence>
<dbReference type="GO" id="GO:0000976">
    <property type="term" value="F:transcription cis-regulatory region binding"/>
    <property type="evidence" value="ECO:0007669"/>
    <property type="project" value="UniProtKB-ARBA"/>
</dbReference>
<feature type="transmembrane region" description="Helical" evidence="11">
    <location>
        <begin position="566"/>
        <end position="587"/>
    </location>
</feature>
<dbReference type="PROSITE" id="PS51005">
    <property type="entry name" value="NAC"/>
    <property type="match status" value="1"/>
</dbReference>
<proteinExistence type="predicted"/>
<keyword evidence="8" id="KW-0010">Activator</keyword>
<sequence length="597" mass="67207">MRNLGKFDDLPLGFRFKPTDVELIDHYLRLKINGKHDEVSCIQEVDICKFEPWDLPALSAIKTYDHEWFFFSPRCRKNQSSQRSTRATAKGYWKATGKDRFIKSRTLGLIGTKKTLVFYKGRAPKGERTNWVIHEYRPTLRELDGTNPGQEAFILCRLFEKDDDLKQNENDDISNIDVLEKDVFSPDQTDTPIFQTDFLASEAAGVQASPVSVGQTVLQPSSTIGDPDLFLDYDFDDEPLPDYSRLFLDNDLDVKALLNYSCELEPLSLDVGTPDPTLPERDMSVNADLLACKKESVSESESFIASGFELPKMQPRSNKLDFSGQPIPHSAHPNDEINLDDDYSNQFLNLSNVEDSSFVAENASPSFQYGNHGFDKEFLMTIESQPRSAHPKNFMQGAASRRLLLQLNNSDSAVNKGSRFSTDFGESGFFDVDSLNIPSDEDVLSLDELISAPPVAEKEKSSLNDKHVFGTGVVVKSRSYRKTLRRRVSFNKQGTASQRLRILRSSVESFNAEEDDNDDKPLVSELSNLSEEISLQSGVDFSDRNCSFSKRSVSVSGKGTESRPAVYRRMILVVIVVFVFMACIGLWKTRKAVLFPS</sequence>
<keyword evidence="5" id="KW-0805">Transcription regulation</keyword>
<dbReference type="InterPro" id="IPR036093">
    <property type="entry name" value="NAC_dom_sf"/>
</dbReference>
<comment type="subcellular location">
    <subcellularLocation>
        <location evidence="2">Membrane</location>
        <topology evidence="2">Single-pass membrane protein</topology>
    </subcellularLocation>
    <subcellularLocation>
        <location evidence="1">Nucleus</location>
    </subcellularLocation>
</comment>
<protein>
    <recommendedName>
        <fullName evidence="12">NAC domain-containing protein</fullName>
    </recommendedName>
</protein>
<keyword evidence="14" id="KW-1185">Reference proteome</keyword>
<evidence type="ECO:0000256" key="1">
    <source>
        <dbReference type="ARBA" id="ARBA00004123"/>
    </source>
</evidence>